<dbReference type="EMBL" id="CP106877">
    <property type="protein sequence ID" value="WAA12348.1"/>
    <property type="molecule type" value="Genomic_DNA"/>
</dbReference>
<dbReference type="AlphaFoldDB" id="A0A9E8RYK6"/>
<gene>
    <name evidence="2" type="primary">yabQ</name>
    <name evidence="2" type="ORF">OE105_12480</name>
</gene>
<keyword evidence="1" id="KW-1133">Transmembrane helix</keyword>
<evidence type="ECO:0000313" key="3">
    <source>
        <dbReference type="Proteomes" id="UP001164726"/>
    </source>
</evidence>
<dbReference type="RefSeq" id="WP_275420488.1">
    <property type="nucleotide sequence ID" value="NZ_CP106877.1"/>
</dbReference>
<keyword evidence="3" id="KW-1185">Reference proteome</keyword>
<evidence type="ECO:0000313" key="2">
    <source>
        <dbReference type="EMBL" id="WAA12348.1"/>
    </source>
</evidence>
<accession>A0A9E8RYK6</accession>
<reference evidence="2" key="1">
    <citation type="submission" date="2022-09" db="EMBL/GenBank/DDBJ databases">
        <title>Complete Genomes of Fervidibacillus albus and Fervidibacillus halotolerans isolated from tidal flat sediments.</title>
        <authorList>
            <person name="Kwon K.K."/>
            <person name="Yang S.-H."/>
            <person name="Park M.J."/>
            <person name="Oh H.-M."/>
        </authorList>
    </citation>
    <scope>NUCLEOTIDE SEQUENCE</scope>
    <source>
        <strain evidence="2">MEBiC13594</strain>
    </source>
</reference>
<feature type="transmembrane region" description="Helical" evidence="1">
    <location>
        <begin position="68"/>
        <end position="84"/>
    </location>
</feature>
<feature type="transmembrane region" description="Helical" evidence="1">
    <location>
        <begin position="121"/>
        <end position="143"/>
    </location>
</feature>
<evidence type="ECO:0000256" key="1">
    <source>
        <dbReference type="SAM" id="Phobius"/>
    </source>
</evidence>
<dbReference type="Pfam" id="PF09578">
    <property type="entry name" value="Spore_YabQ"/>
    <property type="match status" value="1"/>
</dbReference>
<feature type="transmembrane region" description="Helical" evidence="1">
    <location>
        <begin position="149"/>
        <end position="172"/>
    </location>
</feature>
<feature type="transmembrane region" description="Helical" evidence="1">
    <location>
        <begin position="39"/>
        <end position="61"/>
    </location>
</feature>
<name>A0A9E8RYK6_9BACI</name>
<dbReference type="Proteomes" id="UP001164726">
    <property type="component" value="Chromosome"/>
</dbReference>
<protein>
    <submittedName>
        <fullName evidence="2">Spore cortex biosynthesis protein YabQ</fullName>
    </submittedName>
</protein>
<dbReference type="NCBIfam" id="TIGR02893">
    <property type="entry name" value="spore_yabQ"/>
    <property type="match status" value="1"/>
</dbReference>
<proteinExistence type="predicted"/>
<dbReference type="KEGG" id="fhl:OE105_12480"/>
<keyword evidence="1" id="KW-0812">Transmembrane</keyword>
<sequence length="203" mass="24392">MSLTVQLSTLLAMIGVGVWLGMAVDTYHRLFNRKRHKGWYVFIQDFLFWLFQALFTFYILFLVNNGELRFYIFLAILCGFAVYQSLLKHLYLSALEQSIGFVHWFYKMLRTIFYRGVCKPIITIIGFFITICLFILRGIWTIARQISKLILSILYIFSKPFLLLGKFIWNLFPKSIKMYVYKRFHSIQIFTKNLWRKLVMKRK</sequence>
<organism evidence="2 3">
    <name type="scientific">Fervidibacillus halotolerans</name>
    <dbReference type="NCBI Taxonomy" id="2980027"/>
    <lineage>
        <taxon>Bacteria</taxon>
        <taxon>Bacillati</taxon>
        <taxon>Bacillota</taxon>
        <taxon>Bacilli</taxon>
        <taxon>Bacillales</taxon>
        <taxon>Bacillaceae</taxon>
        <taxon>Fervidibacillus</taxon>
    </lineage>
</organism>
<dbReference type="InterPro" id="IPR019074">
    <property type="entry name" value="YabQ"/>
</dbReference>
<keyword evidence="1" id="KW-0472">Membrane</keyword>